<evidence type="ECO:0000313" key="2">
    <source>
        <dbReference type="Proteomes" id="UP000532194"/>
    </source>
</evidence>
<dbReference type="RefSeq" id="WP_169172280.1">
    <property type="nucleotide sequence ID" value="NZ_JAAIII010000004.1"/>
</dbReference>
<evidence type="ECO:0000313" key="1">
    <source>
        <dbReference type="EMBL" id="NMM94236.1"/>
    </source>
</evidence>
<name>A0A7Y0EPV5_9BIFI</name>
<dbReference type="EMBL" id="JAAIII010000004">
    <property type="protein sequence ID" value="NMM94236.1"/>
    <property type="molecule type" value="Genomic_DNA"/>
</dbReference>
<proteinExistence type="predicted"/>
<organism evidence="1 2">
    <name type="scientific">Bifidobacterium oedipodis</name>
    <dbReference type="NCBI Taxonomy" id="2675322"/>
    <lineage>
        <taxon>Bacteria</taxon>
        <taxon>Bacillati</taxon>
        <taxon>Actinomycetota</taxon>
        <taxon>Actinomycetes</taxon>
        <taxon>Bifidobacteriales</taxon>
        <taxon>Bifidobacteriaceae</taxon>
        <taxon>Bifidobacterium</taxon>
    </lineage>
</organism>
<dbReference type="AlphaFoldDB" id="A0A7Y0EPV5"/>
<dbReference type="Proteomes" id="UP000532194">
    <property type="component" value="Unassembled WGS sequence"/>
</dbReference>
<keyword evidence="2" id="KW-1185">Reference proteome</keyword>
<reference evidence="1 2" key="1">
    <citation type="submission" date="2020-02" db="EMBL/GenBank/DDBJ databases">
        <title>Characterization of phylogenetic diversity of novel bifidobacterial species isolated in Czech ZOOs.</title>
        <authorList>
            <person name="Lugli G.A."/>
            <person name="Vera N.B."/>
            <person name="Ventura M."/>
        </authorList>
    </citation>
    <scope>NUCLEOTIDE SEQUENCE [LARGE SCALE GENOMIC DNA]</scope>
    <source>
        <strain evidence="1 2">DSM 109957</strain>
    </source>
</reference>
<dbReference type="InterPro" id="IPR024524">
    <property type="entry name" value="DUF3800"/>
</dbReference>
<protein>
    <submittedName>
        <fullName evidence="1">ABC transporter</fullName>
    </submittedName>
</protein>
<accession>A0A7Y0EPV5</accession>
<gene>
    <name evidence="1" type="ORF">G1C95_1423</name>
</gene>
<sequence>MKELSIFVDESGDRGGQAKYYLLSLVFHAQTNDIRNMVQQYEQSLSAANLPNVPFHSEPLLNGHKEYEYLSLQQRKKMLSMFASFVRHLPIAYASFSYKRNDFESPERLTVRMKRDLTNLLVDHLDYFQTFDDVKIYYDDGQDIVKKALDQSIGFVLSKEAVERRKTSMTDYRLEQVADYLCTLELADLKYQAGEDGNTYNKFFGGSGSFKKNWLKQVRRKQL</sequence>
<comment type="caution">
    <text evidence="1">The sequence shown here is derived from an EMBL/GenBank/DDBJ whole genome shotgun (WGS) entry which is preliminary data.</text>
</comment>
<dbReference type="Pfam" id="PF12686">
    <property type="entry name" value="DUF3800"/>
    <property type="match status" value="1"/>
</dbReference>